<feature type="active site" evidence="3">
    <location>
        <position position="19"/>
    </location>
</feature>
<dbReference type="PROSITE" id="PS01046">
    <property type="entry name" value="LON_SER"/>
    <property type="match status" value="1"/>
</dbReference>
<dbReference type="InterPro" id="IPR014721">
    <property type="entry name" value="Ribsml_uS5_D2-typ_fold_subgr"/>
</dbReference>
<dbReference type="GO" id="GO:0004252">
    <property type="term" value="F:serine-type endopeptidase activity"/>
    <property type="evidence" value="ECO:0007669"/>
    <property type="project" value="UniProtKB-UniRule"/>
</dbReference>
<dbReference type="InterPro" id="IPR020568">
    <property type="entry name" value="Ribosomal_Su5_D2-typ_SF"/>
</dbReference>
<keyword evidence="6" id="KW-1185">Reference proteome</keyword>
<organism evidence="5 6">
    <name type="scientific">Clostridium tepidiprofundi DSM 19306</name>
    <dbReference type="NCBI Taxonomy" id="1121338"/>
    <lineage>
        <taxon>Bacteria</taxon>
        <taxon>Bacillati</taxon>
        <taxon>Bacillota</taxon>
        <taxon>Clostridia</taxon>
        <taxon>Eubacteriales</taxon>
        <taxon>Clostridiaceae</taxon>
        <taxon>Clostridium</taxon>
    </lineage>
</organism>
<dbReference type="EMBL" id="LTBA01000069">
    <property type="protein sequence ID" value="KYH30520.1"/>
    <property type="molecule type" value="Genomic_DNA"/>
</dbReference>
<dbReference type="InterPro" id="IPR008268">
    <property type="entry name" value="Peptidase_S16_AS"/>
</dbReference>
<evidence type="ECO:0000256" key="1">
    <source>
        <dbReference type="ARBA" id="ARBA00022801"/>
    </source>
</evidence>
<dbReference type="GO" id="GO:0004176">
    <property type="term" value="F:ATP-dependent peptidase activity"/>
    <property type="evidence" value="ECO:0007669"/>
    <property type="project" value="UniProtKB-UniRule"/>
</dbReference>
<comment type="similarity">
    <text evidence="3">Belongs to the peptidase S16 family.</text>
</comment>
<feature type="domain" description="Lon proteolytic" evidence="4">
    <location>
        <begin position="1"/>
        <end position="113"/>
    </location>
</feature>
<dbReference type="Proteomes" id="UP000075531">
    <property type="component" value="Unassembled WGS sequence"/>
</dbReference>
<dbReference type="PATRIC" id="fig|1121338.3.peg.2710"/>
<evidence type="ECO:0000313" key="6">
    <source>
        <dbReference type="Proteomes" id="UP000075531"/>
    </source>
</evidence>
<dbReference type="PRINTS" id="PR00830">
    <property type="entry name" value="ENDOLAPTASE"/>
</dbReference>
<feature type="active site" evidence="3">
    <location>
        <position position="62"/>
    </location>
</feature>
<dbReference type="InterPro" id="IPR008269">
    <property type="entry name" value="Lon_proteolytic"/>
</dbReference>
<keyword evidence="3 5" id="KW-0645">Protease</keyword>
<keyword evidence="2 3" id="KW-0720">Serine protease</keyword>
<sequence length="119" mass="12622">MLNFCIHVPEGAVPKDGPSAGVTIITALVSALSNNKVKHNVAMTGEITLAGRVLPIGGLKEKSLSAYRAGIDTIIIPKGNEKDLSKLPKSIMSKLNFILVSDVKEVLENALIGDEKNDD</sequence>
<evidence type="ECO:0000259" key="4">
    <source>
        <dbReference type="PROSITE" id="PS51786"/>
    </source>
</evidence>
<dbReference type="GO" id="GO:0030163">
    <property type="term" value="P:protein catabolic process"/>
    <property type="evidence" value="ECO:0007669"/>
    <property type="project" value="InterPro"/>
</dbReference>
<dbReference type="STRING" id="1121338.CLTEP_26080"/>
<name>A0A151ASF9_9CLOT</name>
<dbReference type="GO" id="GO:0005524">
    <property type="term" value="F:ATP binding"/>
    <property type="evidence" value="ECO:0007669"/>
    <property type="project" value="InterPro"/>
</dbReference>
<keyword evidence="1 3" id="KW-0378">Hydrolase</keyword>
<dbReference type="SUPFAM" id="SSF54211">
    <property type="entry name" value="Ribosomal protein S5 domain 2-like"/>
    <property type="match status" value="1"/>
</dbReference>
<proteinExistence type="inferred from homology"/>
<dbReference type="PROSITE" id="PS51786">
    <property type="entry name" value="LON_PROTEOLYTIC"/>
    <property type="match status" value="1"/>
</dbReference>
<evidence type="ECO:0000313" key="5">
    <source>
        <dbReference type="EMBL" id="KYH30520.1"/>
    </source>
</evidence>
<dbReference type="GO" id="GO:0006508">
    <property type="term" value="P:proteolysis"/>
    <property type="evidence" value="ECO:0007669"/>
    <property type="project" value="UniProtKB-KW"/>
</dbReference>
<evidence type="ECO:0000256" key="2">
    <source>
        <dbReference type="ARBA" id="ARBA00022825"/>
    </source>
</evidence>
<dbReference type="OrthoDB" id="2356897at2"/>
<dbReference type="EC" id="3.4.21.53" evidence="3"/>
<dbReference type="AlphaFoldDB" id="A0A151ASF9"/>
<dbReference type="InterPro" id="IPR027065">
    <property type="entry name" value="Lon_Prtase"/>
</dbReference>
<evidence type="ECO:0000256" key="3">
    <source>
        <dbReference type="PROSITE-ProRule" id="PRU01122"/>
    </source>
</evidence>
<accession>A0A151ASF9</accession>
<dbReference type="Gene3D" id="3.30.230.10">
    <property type="match status" value="1"/>
</dbReference>
<protein>
    <recommendedName>
        <fullName evidence="3">endopeptidase La</fullName>
        <ecNumber evidence="3">3.4.21.53</ecNumber>
    </recommendedName>
</protein>
<dbReference type="PANTHER" id="PTHR10046">
    <property type="entry name" value="ATP DEPENDENT LON PROTEASE FAMILY MEMBER"/>
    <property type="match status" value="1"/>
</dbReference>
<comment type="caution">
    <text evidence="5">The sequence shown here is derived from an EMBL/GenBank/DDBJ whole genome shotgun (WGS) entry which is preliminary data.</text>
</comment>
<comment type="catalytic activity">
    <reaction evidence="3">
        <text>Hydrolysis of proteins in presence of ATP.</text>
        <dbReference type="EC" id="3.4.21.53"/>
    </reaction>
</comment>
<gene>
    <name evidence="5" type="primary">lon1_2</name>
    <name evidence="5" type="ORF">CLTEP_26080</name>
</gene>
<dbReference type="Pfam" id="PF05362">
    <property type="entry name" value="Lon_C"/>
    <property type="match status" value="1"/>
</dbReference>
<reference evidence="5 6" key="1">
    <citation type="submission" date="2016-02" db="EMBL/GenBank/DDBJ databases">
        <title>Genome sequence of Clostridium tepidiprofundi DSM 19306.</title>
        <authorList>
            <person name="Poehlein A."/>
            <person name="Daniel R."/>
        </authorList>
    </citation>
    <scope>NUCLEOTIDE SEQUENCE [LARGE SCALE GENOMIC DNA]</scope>
    <source>
        <strain evidence="5 6">DSM 19306</strain>
    </source>
</reference>